<proteinExistence type="predicted"/>
<dbReference type="EMBL" id="CM008052">
    <property type="protein sequence ID" value="PAN40723.1"/>
    <property type="molecule type" value="Genomic_DNA"/>
</dbReference>
<reference evidence="1" key="1">
    <citation type="submission" date="2018-04" db="EMBL/GenBank/DDBJ databases">
        <title>WGS assembly of Panicum hallii.</title>
        <authorList>
            <person name="Lovell J."/>
            <person name="Jenkins J."/>
            <person name="Lowry D."/>
            <person name="Mamidi S."/>
            <person name="Sreedasyam A."/>
            <person name="Weng X."/>
            <person name="Barry K."/>
            <person name="Bonette J."/>
            <person name="Campitelli B."/>
            <person name="Daum C."/>
            <person name="Gordon S."/>
            <person name="Gould B."/>
            <person name="Lipzen A."/>
            <person name="Macqueen A."/>
            <person name="Palacio-Mejia J."/>
            <person name="Plott C."/>
            <person name="Shakirov E."/>
            <person name="Shu S."/>
            <person name="Yoshinaga Y."/>
            <person name="Zane M."/>
            <person name="Rokhsar D."/>
            <person name="Grimwood J."/>
            <person name="Schmutz J."/>
            <person name="Juenger T."/>
        </authorList>
    </citation>
    <scope>NUCLEOTIDE SEQUENCE [LARGE SCALE GENOMIC DNA]</scope>
    <source>
        <strain evidence="1">FIL2</strain>
    </source>
</reference>
<dbReference type="AlphaFoldDB" id="A0A2S3IBJ6"/>
<accession>A0A2S3IBJ6</accession>
<sequence length="74" mass="7930">MRAETVPSDLRGVERKGDLLTWGDCAVCADGEGIEIYCRPRSLRSLHFLGSRLPLSAQSAGCGCRPPVDAVLSL</sequence>
<name>A0A2S3IBJ6_9POAL</name>
<evidence type="ECO:0000313" key="1">
    <source>
        <dbReference type="EMBL" id="PAN40723.1"/>
    </source>
</evidence>
<dbReference type="Gramene" id="PAN40723">
    <property type="protein sequence ID" value="PAN40723"/>
    <property type="gene ID" value="PAHAL_7G335600"/>
</dbReference>
<protein>
    <submittedName>
        <fullName evidence="1">Uncharacterized protein</fullName>
    </submittedName>
</protein>
<gene>
    <name evidence="1" type="ORF">PAHAL_7G335600</name>
</gene>
<organism evidence="1">
    <name type="scientific">Panicum hallii</name>
    <dbReference type="NCBI Taxonomy" id="206008"/>
    <lineage>
        <taxon>Eukaryota</taxon>
        <taxon>Viridiplantae</taxon>
        <taxon>Streptophyta</taxon>
        <taxon>Embryophyta</taxon>
        <taxon>Tracheophyta</taxon>
        <taxon>Spermatophyta</taxon>
        <taxon>Magnoliopsida</taxon>
        <taxon>Liliopsida</taxon>
        <taxon>Poales</taxon>
        <taxon>Poaceae</taxon>
        <taxon>PACMAD clade</taxon>
        <taxon>Panicoideae</taxon>
        <taxon>Panicodae</taxon>
        <taxon>Paniceae</taxon>
        <taxon>Panicinae</taxon>
        <taxon>Panicum</taxon>
        <taxon>Panicum sect. Panicum</taxon>
    </lineage>
</organism>
<dbReference type="Proteomes" id="UP000243499">
    <property type="component" value="Chromosome 7"/>
</dbReference>